<accession>A0ABV3LJK6</accession>
<keyword evidence="3" id="KW-1185">Reference proteome</keyword>
<dbReference type="PANTHER" id="PTHR46401">
    <property type="entry name" value="GLYCOSYLTRANSFERASE WBBK-RELATED"/>
    <property type="match status" value="1"/>
</dbReference>
<dbReference type="Proteomes" id="UP001553715">
    <property type="component" value="Unassembled WGS sequence"/>
</dbReference>
<dbReference type="Gene3D" id="3.40.50.2000">
    <property type="entry name" value="Glycogen Phosphorylase B"/>
    <property type="match status" value="1"/>
</dbReference>
<keyword evidence="2" id="KW-0328">Glycosyltransferase</keyword>
<name>A0ABV3LJK6_9MICO</name>
<dbReference type="Gene3D" id="3.40.50.11010">
    <property type="match status" value="1"/>
</dbReference>
<evidence type="ECO:0000256" key="1">
    <source>
        <dbReference type="ARBA" id="ARBA00022679"/>
    </source>
</evidence>
<protein>
    <submittedName>
        <fullName evidence="2">Glycosyltransferase</fullName>
        <ecNumber evidence="2">2.4.-.-</ecNumber>
    </submittedName>
</protein>
<gene>
    <name evidence="2" type="ORF">AB0301_13490</name>
</gene>
<comment type="caution">
    <text evidence="2">The sequence shown here is derived from an EMBL/GenBank/DDBJ whole genome shotgun (WGS) entry which is preliminary data.</text>
</comment>
<dbReference type="SUPFAM" id="SSF53756">
    <property type="entry name" value="UDP-Glycosyltransferase/glycogen phosphorylase"/>
    <property type="match status" value="1"/>
</dbReference>
<sequence length="380" mass="41908">MHEDVDDVIVITASNSWTDKRMADHQLAAALSAHTRILFVDPSGFRPPSVSEETHGTAHVTVIRPMRLPFVRLAFTQFLSRFLIAWQIRRALRRMMARRTTLLEGNVMFPVTGLIDESTAVYWAQDDWQGLAPLIGVDPVALDRNERRVLARSHSVVAANPLVAERLRTAHNNVHLIPFGASTDLFSRAGDSGRVREDEDRPAILMGTLNSRIDYSILDAIVRAGVPLLIAGPIDTAGAGSRLAALQDAGRVEYLGAVDFDQLPSVLAQCSVGIVPYDRSRFNLGSFPLKTIEYLAAGLPVVATDLPAISWLQCDDVHVANDPTVFANVTRELWRQGPPDAQDRARRRQFARGHDWSERAVEFLGVLEEAGLTRRAGALS</sequence>
<dbReference type="GO" id="GO:0016757">
    <property type="term" value="F:glycosyltransferase activity"/>
    <property type="evidence" value="ECO:0007669"/>
    <property type="project" value="UniProtKB-KW"/>
</dbReference>
<evidence type="ECO:0000313" key="3">
    <source>
        <dbReference type="Proteomes" id="UP001553715"/>
    </source>
</evidence>
<dbReference type="EC" id="2.4.-.-" evidence="2"/>
<evidence type="ECO:0000313" key="2">
    <source>
        <dbReference type="EMBL" id="MEW1976067.1"/>
    </source>
</evidence>
<proteinExistence type="predicted"/>
<keyword evidence="1 2" id="KW-0808">Transferase</keyword>
<dbReference type="PANTHER" id="PTHR46401:SF2">
    <property type="entry name" value="GLYCOSYLTRANSFERASE WBBK-RELATED"/>
    <property type="match status" value="1"/>
</dbReference>
<organism evidence="2 3">
    <name type="scientific">Microbacterium profundi</name>
    <dbReference type="NCBI Taxonomy" id="450380"/>
    <lineage>
        <taxon>Bacteria</taxon>
        <taxon>Bacillati</taxon>
        <taxon>Actinomycetota</taxon>
        <taxon>Actinomycetes</taxon>
        <taxon>Micrococcales</taxon>
        <taxon>Microbacteriaceae</taxon>
        <taxon>Microbacterium</taxon>
    </lineage>
</organism>
<dbReference type="EMBL" id="JBFBMH010000021">
    <property type="protein sequence ID" value="MEW1976067.1"/>
    <property type="molecule type" value="Genomic_DNA"/>
</dbReference>
<reference evidence="2 3" key="1">
    <citation type="submission" date="2024-06" db="EMBL/GenBank/DDBJ databases">
        <title>The Natural Products Discovery Center: Release of the First 8490 Sequenced Strains for Exploring Actinobacteria Biosynthetic Diversity.</title>
        <authorList>
            <person name="Kalkreuter E."/>
            <person name="Kautsar S.A."/>
            <person name="Yang D."/>
            <person name="Bader C.D."/>
            <person name="Teijaro C.N."/>
            <person name="Fluegel L."/>
            <person name="Davis C.M."/>
            <person name="Simpson J.R."/>
            <person name="Lauterbach L."/>
            <person name="Steele A.D."/>
            <person name="Gui C."/>
            <person name="Meng S."/>
            <person name="Li G."/>
            <person name="Viehrig K."/>
            <person name="Ye F."/>
            <person name="Su P."/>
            <person name="Kiefer A.F."/>
            <person name="Nichols A."/>
            <person name="Cepeda A.J."/>
            <person name="Yan W."/>
            <person name="Fan B."/>
            <person name="Jiang Y."/>
            <person name="Adhikari A."/>
            <person name="Zheng C.-J."/>
            <person name="Schuster L."/>
            <person name="Cowan T.M."/>
            <person name="Smanski M.J."/>
            <person name="Chevrette M.G."/>
            <person name="De Carvalho L.P.S."/>
            <person name="Shen B."/>
        </authorList>
    </citation>
    <scope>NUCLEOTIDE SEQUENCE [LARGE SCALE GENOMIC DNA]</scope>
    <source>
        <strain evidence="2 3">NPDC077434</strain>
    </source>
</reference>
<dbReference type="Pfam" id="PF13692">
    <property type="entry name" value="Glyco_trans_1_4"/>
    <property type="match status" value="1"/>
</dbReference>
<dbReference type="RefSeq" id="WP_033105031.1">
    <property type="nucleotide sequence ID" value="NZ_JBFBMH010000021.1"/>
</dbReference>